<dbReference type="Proteomes" id="UP000202763">
    <property type="component" value="Segment"/>
</dbReference>
<organism evidence="1 2">
    <name type="scientific">Pseudoalteromonas phage H101</name>
    <dbReference type="NCBI Taxonomy" id="1654919"/>
    <lineage>
        <taxon>Viruses</taxon>
        <taxon>Duplodnaviria</taxon>
        <taxon>Heunggongvirae</taxon>
        <taxon>Uroviricota</taxon>
        <taxon>Caudoviricetes</taxon>
        <taxon>Shandongvirus</taxon>
        <taxon>Shandongvirus H101</taxon>
    </lineage>
</organism>
<evidence type="ECO:0000313" key="1">
    <source>
        <dbReference type="EMBL" id="AKO60998.1"/>
    </source>
</evidence>
<evidence type="ECO:0000313" key="2">
    <source>
        <dbReference type="Proteomes" id="UP000202763"/>
    </source>
</evidence>
<name>A0A0H4IRT5_9CAUD</name>
<dbReference type="EMBL" id="KR534323">
    <property type="protein sequence ID" value="AKO60998.1"/>
    <property type="molecule type" value="Genomic_DNA"/>
</dbReference>
<sequence length="68" mass="8020">MKTHQINKTHLQSELVKVSEGQYKYGQFEIFKYENAQGQIRWCAELDGTEVREDFSQLKLLARELDSL</sequence>
<proteinExistence type="predicted"/>
<reference evidence="1 2" key="1">
    <citation type="submission" date="2015-05" db="EMBL/GenBank/DDBJ databases">
        <authorList>
            <person name="Wang D.B."/>
            <person name="Wang M."/>
        </authorList>
    </citation>
    <scope>NUCLEOTIDE SEQUENCE [LARGE SCALE GENOMIC DNA]</scope>
</reference>
<dbReference type="RefSeq" id="YP_009225531.1">
    <property type="nucleotide sequence ID" value="NC_029094.1"/>
</dbReference>
<protein>
    <submittedName>
        <fullName evidence="1">Uncharacterized protein</fullName>
    </submittedName>
</protein>
<keyword evidence="2" id="KW-1185">Reference proteome</keyword>
<dbReference type="KEGG" id="vg:26796592"/>
<dbReference type="GeneID" id="26796592"/>
<accession>A0A0H4IRT5</accession>